<feature type="domain" description="HAMP" evidence="9">
    <location>
        <begin position="148"/>
        <end position="201"/>
    </location>
</feature>
<dbReference type="PROSITE" id="PS50885">
    <property type="entry name" value="HAMP"/>
    <property type="match status" value="1"/>
</dbReference>
<keyword evidence="6" id="KW-0812">Transmembrane</keyword>
<evidence type="ECO:0000313" key="10">
    <source>
        <dbReference type="EMBL" id="MBB3808437.1"/>
    </source>
</evidence>
<evidence type="ECO:0000256" key="4">
    <source>
        <dbReference type="ARBA" id="ARBA00029447"/>
    </source>
</evidence>
<feature type="domain" description="Methyl-accepting transducer" evidence="7">
    <location>
        <begin position="235"/>
        <end position="478"/>
    </location>
</feature>
<feature type="domain" description="T-SNARE coiled-coil homology" evidence="8">
    <location>
        <begin position="394"/>
        <end position="456"/>
    </location>
</feature>
<dbReference type="AlphaFoldDB" id="A0A7W5Z1S0"/>
<dbReference type="InterPro" id="IPR004089">
    <property type="entry name" value="MCPsignal_dom"/>
</dbReference>
<dbReference type="Gene3D" id="1.10.287.950">
    <property type="entry name" value="Methyl-accepting chemotaxis protein"/>
    <property type="match status" value="1"/>
</dbReference>
<evidence type="ECO:0000256" key="2">
    <source>
        <dbReference type="ARBA" id="ARBA00022519"/>
    </source>
</evidence>
<dbReference type="SMART" id="SM00283">
    <property type="entry name" value="MA"/>
    <property type="match status" value="1"/>
</dbReference>
<keyword evidence="2" id="KW-0997">Cell inner membrane</keyword>
<dbReference type="PANTHER" id="PTHR32089:SF112">
    <property type="entry name" value="LYSOZYME-LIKE PROTEIN-RELATED"/>
    <property type="match status" value="1"/>
</dbReference>
<sequence length="498" mass="52869">MMESRGLYRSPTIDIGRPYANAIKSSLDDMDALLVQWKETIPDQDPEEFDRLLQQFGEFKKFRLELVEAGLTLGPAEADRLGNNAATRENRANFQNQVDAIIKESAAEEARLSAELNDLSAWAFNTLILTALISVVISFLIAWILSLVQISRPLKNLSVQLDRVGRGDYAIAFPAKPGRDEIGDIWRTLKLVVQSLQENEGIKQAQAETEKQASAERRAMRAELATSFENSVMGVVDALSGAAHTLEQSAVRLEKLSERSDQQAGGIAAASEQTTTNVQTVAAAAEELSGSIREIGSQVTRAADVAGEALEQAHATTSTVSGLATRAQRIGEAVSLISDIAAQTNLLALNATIEAARAGEAGRGFAVVASEVKSLAEQTGKATTEISTQIGDIQTATDDVVSAIGAISAVIDQLNSISTSIASAVEEQGAATAEIARNVSQAAAGTSEVSHNIVSTRETVSQTKSASGDILEAAENLAAQSDSLRRHVNDFVGKLRTV</sequence>
<dbReference type="InterPro" id="IPR003660">
    <property type="entry name" value="HAMP_dom"/>
</dbReference>
<reference evidence="10 11" key="1">
    <citation type="submission" date="2020-08" db="EMBL/GenBank/DDBJ databases">
        <title>Genomic Encyclopedia of Type Strains, Phase IV (KMG-IV): sequencing the most valuable type-strain genomes for metagenomic binning, comparative biology and taxonomic classification.</title>
        <authorList>
            <person name="Goeker M."/>
        </authorList>
    </citation>
    <scope>NUCLEOTIDE SEQUENCE [LARGE SCALE GENOMIC DNA]</scope>
    <source>
        <strain evidence="10 11">DSM 28760</strain>
    </source>
</reference>
<proteinExistence type="inferred from homology"/>
<evidence type="ECO:0000256" key="1">
    <source>
        <dbReference type="ARBA" id="ARBA00004429"/>
    </source>
</evidence>
<gene>
    <name evidence="10" type="ORF">FHS81_000491</name>
</gene>
<organism evidence="10 11">
    <name type="scientific">Pseudochelatococcus contaminans</name>
    <dbReference type="NCBI Taxonomy" id="1538103"/>
    <lineage>
        <taxon>Bacteria</taxon>
        <taxon>Pseudomonadati</taxon>
        <taxon>Pseudomonadota</taxon>
        <taxon>Alphaproteobacteria</taxon>
        <taxon>Hyphomicrobiales</taxon>
        <taxon>Chelatococcaceae</taxon>
        <taxon>Pseudochelatococcus</taxon>
    </lineage>
</organism>
<dbReference type="SUPFAM" id="SSF58104">
    <property type="entry name" value="Methyl-accepting chemotaxis protein (MCP) signaling domain"/>
    <property type="match status" value="1"/>
</dbReference>
<comment type="subcellular location">
    <subcellularLocation>
        <location evidence="1">Cell inner membrane</location>
        <topology evidence="1">Multi-pass membrane protein</topology>
    </subcellularLocation>
</comment>
<evidence type="ECO:0000313" key="11">
    <source>
        <dbReference type="Proteomes" id="UP000537592"/>
    </source>
</evidence>
<dbReference type="EMBL" id="JACICC010000001">
    <property type="protein sequence ID" value="MBB3808437.1"/>
    <property type="molecule type" value="Genomic_DNA"/>
</dbReference>
<dbReference type="SMART" id="SM00304">
    <property type="entry name" value="HAMP"/>
    <property type="match status" value="1"/>
</dbReference>
<protein>
    <submittedName>
        <fullName evidence="10">Methyl-accepting chemotaxis protein</fullName>
    </submittedName>
</protein>
<dbReference type="Pfam" id="PF00672">
    <property type="entry name" value="HAMP"/>
    <property type="match status" value="1"/>
</dbReference>
<dbReference type="Proteomes" id="UP000537592">
    <property type="component" value="Unassembled WGS sequence"/>
</dbReference>
<name>A0A7W5Z1S0_9HYPH</name>
<dbReference type="Pfam" id="PF00015">
    <property type="entry name" value="MCPsignal"/>
    <property type="match status" value="1"/>
</dbReference>
<dbReference type="PROSITE" id="PS50111">
    <property type="entry name" value="CHEMOTAXIS_TRANSDUC_2"/>
    <property type="match status" value="1"/>
</dbReference>
<dbReference type="PANTHER" id="PTHR32089">
    <property type="entry name" value="METHYL-ACCEPTING CHEMOTAXIS PROTEIN MCPB"/>
    <property type="match status" value="1"/>
</dbReference>
<keyword evidence="11" id="KW-1185">Reference proteome</keyword>
<evidence type="ECO:0000259" key="8">
    <source>
        <dbReference type="PROSITE" id="PS50192"/>
    </source>
</evidence>
<dbReference type="InterPro" id="IPR000727">
    <property type="entry name" value="T_SNARE_dom"/>
</dbReference>
<comment type="similarity">
    <text evidence="4">Belongs to the methyl-accepting chemotaxis (MCP) protein family.</text>
</comment>
<evidence type="ECO:0000256" key="3">
    <source>
        <dbReference type="ARBA" id="ARBA00023224"/>
    </source>
</evidence>
<evidence type="ECO:0000256" key="5">
    <source>
        <dbReference type="PROSITE-ProRule" id="PRU00284"/>
    </source>
</evidence>
<evidence type="ECO:0000259" key="7">
    <source>
        <dbReference type="PROSITE" id="PS50111"/>
    </source>
</evidence>
<keyword evidence="6" id="KW-0472">Membrane</keyword>
<dbReference type="GO" id="GO:0005886">
    <property type="term" value="C:plasma membrane"/>
    <property type="evidence" value="ECO:0007669"/>
    <property type="project" value="UniProtKB-SubCell"/>
</dbReference>
<comment type="caution">
    <text evidence="10">The sequence shown here is derived from an EMBL/GenBank/DDBJ whole genome shotgun (WGS) entry which is preliminary data.</text>
</comment>
<feature type="transmembrane region" description="Helical" evidence="6">
    <location>
        <begin position="121"/>
        <end position="145"/>
    </location>
</feature>
<dbReference type="GO" id="GO:0007165">
    <property type="term" value="P:signal transduction"/>
    <property type="evidence" value="ECO:0007669"/>
    <property type="project" value="UniProtKB-KW"/>
</dbReference>
<keyword evidence="6" id="KW-1133">Transmembrane helix</keyword>
<keyword evidence="2" id="KW-1003">Cell membrane</keyword>
<evidence type="ECO:0000256" key="6">
    <source>
        <dbReference type="SAM" id="Phobius"/>
    </source>
</evidence>
<accession>A0A7W5Z1S0</accession>
<evidence type="ECO:0000259" key="9">
    <source>
        <dbReference type="PROSITE" id="PS50885"/>
    </source>
</evidence>
<keyword evidence="3 5" id="KW-0807">Transducer</keyword>
<dbReference type="PROSITE" id="PS50192">
    <property type="entry name" value="T_SNARE"/>
    <property type="match status" value="1"/>
</dbReference>